<dbReference type="PANTHER" id="PTHR43669:SF14">
    <property type="entry name" value="OXIDOREDUCTASE"/>
    <property type="match status" value="1"/>
</dbReference>
<organism evidence="5 6">
    <name type="scientific">Ramlibacter agri</name>
    <dbReference type="NCBI Taxonomy" id="2728837"/>
    <lineage>
        <taxon>Bacteria</taxon>
        <taxon>Pseudomonadati</taxon>
        <taxon>Pseudomonadota</taxon>
        <taxon>Betaproteobacteria</taxon>
        <taxon>Burkholderiales</taxon>
        <taxon>Comamonadaceae</taxon>
        <taxon>Ramlibacter</taxon>
    </lineage>
</organism>
<comment type="caution">
    <text evidence="5">The sequence shown here is derived from an EMBL/GenBank/DDBJ whole genome shotgun (WGS) entry which is preliminary data.</text>
</comment>
<dbReference type="PRINTS" id="PR00081">
    <property type="entry name" value="GDHRDH"/>
</dbReference>
<comment type="similarity">
    <text evidence="1 3">Belongs to the short-chain dehydrogenases/reductases (SDR) family.</text>
</comment>
<dbReference type="SUPFAM" id="SSF51735">
    <property type="entry name" value="NAD(P)-binding Rossmann-fold domains"/>
    <property type="match status" value="1"/>
</dbReference>
<sequence length="322" mass="33175">MAGASDAARAGGDPERGAVAGADEQHGAGRPSAAPEAAAEAAAAAAPAGAAGGDRRASGTGQESELKSILESFNLAGRIALVTGSSTGIGLALARGLAAAGAEVVLNARNADKLQQAASALRAEGAKVHAVDFDVTDKAAVTAGIERIEREIGPIAILVNNAGMQRRAPLEEFAESDWHTLMKTNVDSVFFVGQAVARHMIRRKRGKVINICSVQSELGRPNIAPYTASKGAVKMLTKGMAIDWGQHGIQVNGLGPGYFKTELTQALVDNAEFSAWLVGRTPSRRWGEVEDLVGAAVFLASDASNFVNGHILYVDGGVTATL</sequence>
<dbReference type="InterPro" id="IPR002347">
    <property type="entry name" value="SDR_fam"/>
</dbReference>
<dbReference type="GO" id="GO:0047936">
    <property type="term" value="F:glucose 1-dehydrogenase [NAD(P)+] activity"/>
    <property type="evidence" value="ECO:0007669"/>
    <property type="project" value="UniProtKB-EC"/>
</dbReference>
<protein>
    <submittedName>
        <fullName evidence="5">Glucose 1-dehydrogenase</fullName>
        <ecNumber evidence="5">1.1.1.47</ecNumber>
    </submittedName>
</protein>
<dbReference type="PRINTS" id="PR00080">
    <property type="entry name" value="SDRFAMILY"/>
</dbReference>
<dbReference type="NCBIfam" id="NF005559">
    <property type="entry name" value="PRK07231.1"/>
    <property type="match status" value="1"/>
</dbReference>
<evidence type="ECO:0000256" key="1">
    <source>
        <dbReference type="ARBA" id="ARBA00006484"/>
    </source>
</evidence>
<feature type="compositionally biased region" description="Low complexity" evidence="4">
    <location>
        <begin position="1"/>
        <end position="11"/>
    </location>
</feature>
<dbReference type="FunFam" id="3.40.50.720:FF:000084">
    <property type="entry name" value="Short-chain dehydrogenase reductase"/>
    <property type="match status" value="1"/>
</dbReference>
<dbReference type="Gene3D" id="3.40.50.720">
    <property type="entry name" value="NAD(P)-binding Rossmann-like Domain"/>
    <property type="match status" value="1"/>
</dbReference>
<evidence type="ECO:0000256" key="2">
    <source>
        <dbReference type="ARBA" id="ARBA00023002"/>
    </source>
</evidence>
<dbReference type="Pfam" id="PF00106">
    <property type="entry name" value="adh_short"/>
    <property type="match status" value="1"/>
</dbReference>
<accession>A0A848HAQ1</accession>
<dbReference type="Proteomes" id="UP000541185">
    <property type="component" value="Unassembled WGS sequence"/>
</dbReference>
<reference evidence="5 6" key="1">
    <citation type="submission" date="2020-04" db="EMBL/GenBank/DDBJ databases">
        <title>Ramlibacter sp. G-1-2-2 isolated from soil.</title>
        <authorList>
            <person name="Dahal R.H."/>
        </authorList>
    </citation>
    <scope>NUCLEOTIDE SEQUENCE [LARGE SCALE GENOMIC DNA]</scope>
    <source>
        <strain evidence="5 6">G-1-2-2</strain>
    </source>
</reference>
<feature type="region of interest" description="Disordered" evidence="4">
    <location>
        <begin position="1"/>
        <end position="63"/>
    </location>
</feature>
<dbReference type="PROSITE" id="PS00061">
    <property type="entry name" value="ADH_SHORT"/>
    <property type="match status" value="1"/>
</dbReference>
<feature type="compositionally biased region" description="Low complexity" evidence="4">
    <location>
        <begin position="28"/>
        <end position="49"/>
    </location>
</feature>
<keyword evidence="2 5" id="KW-0560">Oxidoreductase</keyword>
<dbReference type="InterPro" id="IPR036291">
    <property type="entry name" value="NAD(P)-bd_dom_sf"/>
</dbReference>
<dbReference type="InterPro" id="IPR020904">
    <property type="entry name" value="Sc_DH/Rdtase_CS"/>
</dbReference>
<dbReference type="EMBL" id="JABBFX010000003">
    <property type="protein sequence ID" value="NML47537.1"/>
    <property type="molecule type" value="Genomic_DNA"/>
</dbReference>
<dbReference type="EC" id="1.1.1.47" evidence="5"/>
<gene>
    <name evidence="5" type="ORF">HHL11_27555</name>
</gene>
<evidence type="ECO:0000313" key="5">
    <source>
        <dbReference type="EMBL" id="NML47537.1"/>
    </source>
</evidence>
<evidence type="ECO:0000256" key="4">
    <source>
        <dbReference type="SAM" id="MobiDB-lite"/>
    </source>
</evidence>
<evidence type="ECO:0000256" key="3">
    <source>
        <dbReference type="RuleBase" id="RU000363"/>
    </source>
</evidence>
<evidence type="ECO:0000313" key="6">
    <source>
        <dbReference type="Proteomes" id="UP000541185"/>
    </source>
</evidence>
<proteinExistence type="inferred from homology"/>
<keyword evidence="6" id="KW-1185">Reference proteome</keyword>
<name>A0A848HAQ1_9BURK</name>
<dbReference type="CDD" id="cd05347">
    <property type="entry name" value="Ga5DH-like_SDR_c"/>
    <property type="match status" value="1"/>
</dbReference>
<dbReference type="AlphaFoldDB" id="A0A848HAQ1"/>
<dbReference type="PANTHER" id="PTHR43669">
    <property type="entry name" value="5-KETO-D-GLUCONATE 5-REDUCTASE"/>
    <property type="match status" value="1"/>
</dbReference>